<proteinExistence type="predicted"/>
<feature type="region of interest" description="Disordered" evidence="1">
    <location>
        <begin position="248"/>
        <end position="271"/>
    </location>
</feature>
<organism evidence="2 3">
    <name type="scientific">Aureobasidium pullulans</name>
    <name type="common">Black yeast</name>
    <name type="synonym">Pullularia pullulans</name>
    <dbReference type="NCBI Taxonomy" id="5580"/>
    <lineage>
        <taxon>Eukaryota</taxon>
        <taxon>Fungi</taxon>
        <taxon>Dikarya</taxon>
        <taxon>Ascomycota</taxon>
        <taxon>Pezizomycotina</taxon>
        <taxon>Dothideomycetes</taxon>
        <taxon>Dothideomycetidae</taxon>
        <taxon>Dothideales</taxon>
        <taxon>Saccotheciaceae</taxon>
        <taxon>Aureobasidium</taxon>
    </lineage>
</organism>
<gene>
    <name evidence="2" type="ORF">QM012_009366</name>
</gene>
<reference evidence="2 3" key="1">
    <citation type="submission" date="2023-11" db="EMBL/GenBank/DDBJ databases">
        <title>Draft genome sequence and annotation of the polyextremotolerant black yeast-like fungus Aureobasidium pullulans NRRL 62042.</title>
        <authorList>
            <person name="Dielentheis-Frenken M.R.E."/>
            <person name="Wibberg D."/>
            <person name="Blank L.M."/>
            <person name="Tiso T."/>
        </authorList>
    </citation>
    <scope>NUCLEOTIDE SEQUENCE [LARGE SCALE GENOMIC DNA]</scope>
    <source>
        <strain evidence="2 3">NRRL 62042</strain>
    </source>
</reference>
<evidence type="ECO:0000313" key="3">
    <source>
        <dbReference type="Proteomes" id="UP001341245"/>
    </source>
</evidence>
<comment type="caution">
    <text evidence="2">The sequence shown here is derived from an EMBL/GenBank/DDBJ whole genome shotgun (WGS) entry which is preliminary data.</text>
</comment>
<evidence type="ECO:0000256" key="1">
    <source>
        <dbReference type="SAM" id="MobiDB-lite"/>
    </source>
</evidence>
<feature type="compositionally biased region" description="Basic and acidic residues" evidence="1">
    <location>
        <begin position="91"/>
        <end position="106"/>
    </location>
</feature>
<keyword evidence="3" id="KW-1185">Reference proteome</keyword>
<accession>A0ABR0TI06</accession>
<dbReference type="Proteomes" id="UP001341245">
    <property type="component" value="Unassembled WGS sequence"/>
</dbReference>
<feature type="region of interest" description="Disordered" evidence="1">
    <location>
        <begin position="83"/>
        <end position="117"/>
    </location>
</feature>
<dbReference type="EMBL" id="JASGXD010000009">
    <property type="protein sequence ID" value="KAK6003595.1"/>
    <property type="molecule type" value="Genomic_DNA"/>
</dbReference>
<name>A0ABR0TI06_AURPU</name>
<sequence>MSLQEISDLEGMRTQISENLDLLEGNGPYKILITCVKGGYQVIVLDSNLKVIVFDDAQQKVHEFEREVLRDLLHRTRVMMAEEYDKDQDDAERPGDSPSSEGDKSYEPLFPGATPGGLFDSRPHAHFSFKSISGSRKLPDTISPGTKSMASGGMFGATSSRGLFGDYTNAQGQLACSTTGQGLFGNNTNSQDQRSTSLFGKNFNHQIQPTSSLFGTNTNAQGWPKPSVEIPELSLVGAAMRAAAEDTTSIPDIPGSMFSSQPATSGGGETVMASMQQPSTAVSLFGSAPTSLFASGPAFGTDVPGLTPSSNAVSNGPGLFSADGVPSLPSSAGSMAESTKEAAKESKKEAEIAAMQKPAAEKAKKAKHGGLFDSQYAF</sequence>
<protein>
    <submittedName>
        <fullName evidence="2">Uncharacterized protein</fullName>
    </submittedName>
</protein>
<feature type="compositionally biased region" description="Basic and acidic residues" evidence="1">
    <location>
        <begin position="338"/>
        <end position="351"/>
    </location>
</feature>
<evidence type="ECO:0000313" key="2">
    <source>
        <dbReference type="EMBL" id="KAK6003595.1"/>
    </source>
</evidence>
<feature type="region of interest" description="Disordered" evidence="1">
    <location>
        <begin position="323"/>
        <end position="378"/>
    </location>
</feature>